<dbReference type="InParanoid" id="C5KTS8"/>
<reference evidence="3 4" key="1">
    <citation type="submission" date="2008-07" db="EMBL/GenBank/DDBJ databases">
        <authorList>
            <person name="El-Sayed N."/>
            <person name="Caler E."/>
            <person name="Inman J."/>
            <person name="Amedeo P."/>
            <person name="Hass B."/>
            <person name="Wortman J."/>
        </authorList>
    </citation>
    <scope>NUCLEOTIDE SEQUENCE [LARGE SCALE GENOMIC DNA]</scope>
    <source>
        <strain evidence="4">ATCC 50983 / TXsc</strain>
    </source>
</reference>
<dbReference type="PANTHER" id="PTHR10217">
    <property type="entry name" value="VOLTAGE AND LIGAND GATED POTASSIUM CHANNEL"/>
    <property type="match status" value="1"/>
</dbReference>
<evidence type="ECO:0000256" key="1">
    <source>
        <dbReference type="SAM" id="Phobius"/>
    </source>
</evidence>
<dbReference type="OMA" id="CEMLIIV"/>
<dbReference type="Proteomes" id="UP000007800">
    <property type="component" value="Unassembled WGS sequence"/>
</dbReference>
<dbReference type="GO" id="GO:0042391">
    <property type="term" value="P:regulation of membrane potential"/>
    <property type="evidence" value="ECO:0007669"/>
    <property type="project" value="TreeGrafter"/>
</dbReference>
<name>C5KTS8_PERM5</name>
<dbReference type="InterPro" id="IPR000595">
    <property type="entry name" value="cNMP-bd_dom"/>
</dbReference>
<dbReference type="GO" id="GO:0005886">
    <property type="term" value="C:plasma membrane"/>
    <property type="evidence" value="ECO:0007669"/>
    <property type="project" value="TreeGrafter"/>
</dbReference>
<dbReference type="AlphaFoldDB" id="C5KTS8"/>
<dbReference type="CDD" id="cd00038">
    <property type="entry name" value="CAP_ED"/>
    <property type="match status" value="1"/>
</dbReference>
<evidence type="ECO:0000313" key="3">
    <source>
        <dbReference type="EMBL" id="EER11970.1"/>
    </source>
</evidence>
<dbReference type="Pfam" id="PF07885">
    <property type="entry name" value="Ion_trans_2"/>
    <property type="match status" value="1"/>
</dbReference>
<evidence type="ECO:0000259" key="2">
    <source>
        <dbReference type="Pfam" id="PF07885"/>
    </source>
</evidence>
<dbReference type="InterPro" id="IPR013099">
    <property type="entry name" value="K_chnl_dom"/>
</dbReference>
<keyword evidence="4" id="KW-1185">Reference proteome</keyword>
<gene>
    <name evidence="3" type="ORF">Pmar_PMAR019072</name>
</gene>
<keyword evidence="1" id="KW-0472">Membrane</keyword>
<dbReference type="InterPro" id="IPR014710">
    <property type="entry name" value="RmlC-like_jellyroll"/>
</dbReference>
<dbReference type="RefSeq" id="XP_002780175.1">
    <property type="nucleotide sequence ID" value="XM_002780129.1"/>
</dbReference>
<dbReference type="Gene3D" id="2.60.120.10">
    <property type="entry name" value="Jelly Rolls"/>
    <property type="match status" value="1"/>
</dbReference>
<dbReference type="SUPFAM" id="SSF81324">
    <property type="entry name" value="Voltage-gated potassium channels"/>
    <property type="match status" value="1"/>
</dbReference>
<accession>C5KTS8</accession>
<dbReference type="InterPro" id="IPR018490">
    <property type="entry name" value="cNMP-bd_dom_sf"/>
</dbReference>
<keyword evidence="1" id="KW-1133">Transmembrane helix</keyword>
<feature type="transmembrane region" description="Helical" evidence="1">
    <location>
        <begin position="20"/>
        <end position="46"/>
    </location>
</feature>
<protein>
    <submittedName>
        <fullName evidence="3">Cyclic nucleotide-gated olfactory channel, putative</fullName>
    </submittedName>
</protein>
<proteinExistence type="predicted"/>
<sequence length="274" mass="31523">MTTVGYGDIHPVSSGEKAFTAFFLLVSIVAFSGMVGAVTEVVHQFFGKNVQHKSAMLNLGRYMKWRRLPYHLQRRLRRYMQYRWEHGGLNLGFRESDIMKDLSPALRIAVLARVYGPPLKEARHFKWLIRHQLAFERLLAKVRFATHAPGDVLFLDSELDDSLYFLQVGQLGLFYSAENGEGYQECVVVKAPAHVGLTALRSLATANPLERGNILRPCSALCSTHCEMLIIVINDLRDLLDSMPKLWPEFSSWYRDEQPRVRFYEEKTDEVDRD</sequence>
<dbReference type="SUPFAM" id="SSF51206">
    <property type="entry name" value="cAMP-binding domain-like"/>
    <property type="match status" value="1"/>
</dbReference>
<dbReference type="OrthoDB" id="417811at2759"/>
<dbReference type="InterPro" id="IPR050818">
    <property type="entry name" value="KCNH_animal-type"/>
</dbReference>
<organism evidence="4">
    <name type="scientific">Perkinsus marinus (strain ATCC 50983 / TXsc)</name>
    <dbReference type="NCBI Taxonomy" id="423536"/>
    <lineage>
        <taxon>Eukaryota</taxon>
        <taxon>Sar</taxon>
        <taxon>Alveolata</taxon>
        <taxon>Perkinsozoa</taxon>
        <taxon>Perkinsea</taxon>
        <taxon>Perkinsida</taxon>
        <taxon>Perkinsidae</taxon>
        <taxon>Perkinsus</taxon>
    </lineage>
</organism>
<dbReference type="GO" id="GO:0005249">
    <property type="term" value="F:voltage-gated potassium channel activity"/>
    <property type="evidence" value="ECO:0007669"/>
    <property type="project" value="TreeGrafter"/>
</dbReference>
<dbReference type="Gene3D" id="1.10.287.70">
    <property type="match status" value="1"/>
</dbReference>
<feature type="domain" description="Potassium channel" evidence="2">
    <location>
        <begin position="1"/>
        <end position="42"/>
    </location>
</feature>
<dbReference type="Gene3D" id="1.10.287.630">
    <property type="entry name" value="Helix hairpin bin"/>
    <property type="match status" value="1"/>
</dbReference>
<evidence type="ECO:0000313" key="4">
    <source>
        <dbReference type="Proteomes" id="UP000007800"/>
    </source>
</evidence>
<dbReference type="PANTHER" id="PTHR10217:SF435">
    <property type="entry name" value="POTASSIUM VOLTAGE-GATED CHANNEL PROTEIN EAG"/>
    <property type="match status" value="1"/>
</dbReference>
<keyword evidence="1" id="KW-0812">Transmembrane</keyword>
<dbReference type="EMBL" id="GG676180">
    <property type="protein sequence ID" value="EER11970.1"/>
    <property type="molecule type" value="Genomic_DNA"/>
</dbReference>
<dbReference type="GeneID" id="9060808"/>